<feature type="compositionally biased region" description="Polar residues" evidence="1">
    <location>
        <begin position="1"/>
        <end position="11"/>
    </location>
</feature>
<evidence type="ECO:0000256" key="1">
    <source>
        <dbReference type="SAM" id="MobiDB-lite"/>
    </source>
</evidence>
<feature type="compositionally biased region" description="Low complexity" evidence="1">
    <location>
        <begin position="12"/>
        <end position="21"/>
    </location>
</feature>
<dbReference type="EMBL" id="MU001756">
    <property type="protein sequence ID" value="KAF2799923.1"/>
    <property type="molecule type" value="Genomic_DNA"/>
</dbReference>
<feature type="region of interest" description="Disordered" evidence="1">
    <location>
        <begin position="371"/>
        <end position="423"/>
    </location>
</feature>
<dbReference type="Proteomes" id="UP000799757">
    <property type="component" value="Unassembled WGS sequence"/>
</dbReference>
<evidence type="ECO:0000313" key="2">
    <source>
        <dbReference type="EMBL" id="KAF2799923.1"/>
    </source>
</evidence>
<reference evidence="2" key="1">
    <citation type="journal article" date="2020" name="Stud. Mycol.">
        <title>101 Dothideomycetes genomes: a test case for predicting lifestyles and emergence of pathogens.</title>
        <authorList>
            <person name="Haridas S."/>
            <person name="Albert R."/>
            <person name="Binder M."/>
            <person name="Bloem J."/>
            <person name="Labutti K."/>
            <person name="Salamov A."/>
            <person name="Andreopoulos B."/>
            <person name="Baker S."/>
            <person name="Barry K."/>
            <person name="Bills G."/>
            <person name="Bluhm B."/>
            <person name="Cannon C."/>
            <person name="Castanera R."/>
            <person name="Culley D."/>
            <person name="Daum C."/>
            <person name="Ezra D."/>
            <person name="Gonzalez J."/>
            <person name="Henrissat B."/>
            <person name="Kuo A."/>
            <person name="Liang C."/>
            <person name="Lipzen A."/>
            <person name="Lutzoni F."/>
            <person name="Magnuson J."/>
            <person name="Mondo S."/>
            <person name="Nolan M."/>
            <person name="Ohm R."/>
            <person name="Pangilinan J."/>
            <person name="Park H.-J."/>
            <person name="Ramirez L."/>
            <person name="Alfaro M."/>
            <person name="Sun H."/>
            <person name="Tritt A."/>
            <person name="Yoshinaga Y."/>
            <person name="Zwiers L.-H."/>
            <person name="Turgeon B."/>
            <person name="Goodwin S."/>
            <person name="Spatafora J."/>
            <person name="Crous P."/>
            <person name="Grigoriev I."/>
        </authorList>
    </citation>
    <scope>NUCLEOTIDE SEQUENCE</scope>
    <source>
        <strain evidence="2">CBS 109.77</strain>
    </source>
</reference>
<gene>
    <name evidence="2" type="ORF">K505DRAFT_385573</name>
</gene>
<dbReference type="OrthoDB" id="3798794at2759"/>
<feature type="compositionally biased region" description="Low complexity" evidence="1">
    <location>
        <begin position="371"/>
        <end position="381"/>
    </location>
</feature>
<organism evidence="2 3">
    <name type="scientific">Melanomma pulvis-pyrius CBS 109.77</name>
    <dbReference type="NCBI Taxonomy" id="1314802"/>
    <lineage>
        <taxon>Eukaryota</taxon>
        <taxon>Fungi</taxon>
        <taxon>Dikarya</taxon>
        <taxon>Ascomycota</taxon>
        <taxon>Pezizomycotina</taxon>
        <taxon>Dothideomycetes</taxon>
        <taxon>Pleosporomycetidae</taxon>
        <taxon>Pleosporales</taxon>
        <taxon>Melanommataceae</taxon>
        <taxon>Melanomma</taxon>
    </lineage>
</organism>
<keyword evidence="3" id="KW-1185">Reference proteome</keyword>
<sequence>MRITRSTTLRQASASSTPAPIAPKILPLDKVPILGLGSDKHTSRVGQGLGNTIDAMAAPEMEESNLNDNPKILKPSTKKAKKVSYTSLLVVSGTSSTAKDPHHMIVSTESNCRSFLQLVTVGDSRISKLDTLEIHLNAGQFSEYYDDYLAIALHAFHPSPNSSNPHKLNCIKLVVFGNVLFTRYNYTLVSPAASYDVTSNLHKLMTGGLEVEEKANLAFAVNSTEKAFAKALLGIRGVKKVIIEHRGRAKMEAAFADIIKRTLVRPSGTKTTPSQVPSNTPGLDQTGVLLSQKLRAQSLRKERAYPLREYEVTPDPECSKTRDLVDEVTMLLGQVMNEDEEVTKISAAKAAKQGTKRKISQEDVQMMKTATATLGSGASANTRHKKRKIRSDTNSMVSGAKTGAATVPPRQPRSQGPNDKGLQDMVRIMSRVQDGEDLGMLKQHTAPVFINQQPRVRGTKNGGWLVLTGKGGMAQMGWRTE</sequence>
<feature type="region of interest" description="Disordered" evidence="1">
    <location>
        <begin position="1"/>
        <end position="21"/>
    </location>
</feature>
<protein>
    <submittedName>
        <fullName evidence="2">Uncharacterized protein</fullName>
    </submittedName>
</protein>
<dbReference type="AlphaFoldDB" id="A0A6A6XUL4"/>
<evidence type="ECO:0000313" key="3">
    <source>
        <dbReference type="Proteomes" id="UP000799757"/>
    </source>
</evidence>
<name>A0A6A6XUL4_9PLEO</name>
<proteinExistence type="predicted"/>
<accession>A0A6A6XUL4</accession>